<name>A0A7S0KC00_MICPS</name>
<accession>A0A7S0KC00</accession>
<proteinExistence type="inferred from homology"/>
<dbReference type="InterPro" id="IPR037069">
    <property type="entry name" value="AcylCoA_DH/ox_N_sf"/>
</dbReference>
<dbReference type="GO" id="GO:0005737">
    <property type="term" value="C:cytoplasm"/>
    <property type="evidence" value="ECO:0007669"/>
    <property type="project" value="TreeGrafter"/>
</dbReference>
<feature type="domain" description="Acyl-CoA dehydrogenase/oxidase N-terminal" evidence="9">
    <location>
        <begin position="57"/>
        <end position="170"/>
    </location>
</feature>
<dbReference type="InterPro" id="IPR009100">
    <property type="entry name" value="AcylCoA_DH/oxidase_NM_dom_sf"/>
</dbReference>
<evidence type="ECO:0000256" key="2">
    <source>
        <dbReference type="ARBA" id="ARBA00009347"/>
    </source>
</evidence>
<dbReference type="GO" id="GO:0050660">
    <property type="term" value="F:flavin adenine dinucleotide binding"/>
    <property type="evidence" value="ECO:0007669"/>
    <property type="project" value="InterPro"/>
</dbReference>
<dbReference type="Gene3D" id="1.10.540.10">
    <property type="entry name" value="Acyl-CoA dehydrogenase/oxidase, N-terminal domain"/>
    <property type="match status" value="1"/>
</dbReference>
<dbReference type="Gene3D" id="2.40.110.10">
    <property type="entry name" value="Butyryl-CoA Dehydrogenase, subunit A, domain 2"/>
    <property type="match status" value="1"/>
</dbReference>
<keyword evidence="4 6" id="KW-0274">FAD</keyword>
<gene>
    <name evidence="10" type="ORF">MSP1404_LOCUS577</name>
</gene>
<reference evidence="10" key="1">
    <citation type="submission" date="2021-01" db="EMBL/GenBank/DDBJ databases">
        <authorList>
            <person name="Corre E."/>
            <person name="Pelletier E."/>
            <person name="Niang G."/>
            <person name="Scheremetjew M."/>
            <person name="Finn R."/>
            <person name="Kale V."/>
            <person name="Holt S."/>
            <person name="Cochrane G."/>
            <person name="Meng A."/>
            <person name="Brown T."/>
            <person name="Cohen L."/>
        </authorList>
    </citation>
    <scope>NUCLEOTIDE SEQUENCE</scope>
    <source>
        <strain evidence="10">CCMP494</strain>
    </source>
</reference>
<evidence type="ECO:0000256" key="1">
    <source>
        <dbReference type="ARBA" id="ARBA00001974"/>
    </source>
</evidence>
<dbReference type="GO" id="GO:0003995">
    <property type="term" value="F:acyl-CoA dehydrogenase activity"/>
    <property type="evidence" value="ECO:0007669"/>
    <property type="project" value="TreeGrafter"/>
</dbReference>
<keyword evidence="3 6" id="KW-0285">Flavoprotein</keyword>
<sequence length="485" mass="53549">MFALQQAAARMALQPFDLDPTSTRSAKPGSMAPFGSKVPLAEPSWYQNLNTPYYNASHVAWRAKLRDFFEKEVEPIVDDWDKQASMNNHAACGEYVKRMYAKSAQYGILPACVGKPWPGKYTSAAEPEGYDYFHELINVDEGTRAGGGIAWAMMGGLGIGMPPVLNFGVPSDRALQDRVVRECLAGEKIICLCITEPGAGSDVANLACTAEDKGDHFLVNGNKKWITNGIYADYFTVAVRTGPPGSAHKGLSMLLIERNSSPGITTSKMDCMGVWPSGTTYIEFDNVKVPKKNVVGRVGDGFKQIMYNFNHERWLLAAQAARMARTCVEESIAFARSRRTFGKFLIEHQAIQHKIGEMARQCEGLQAWLENVTFQMNTMSKEEQNRKLGGHIALLKLSSSRVAEFCASNAMQVLGGAGYTRSGKGTKVERIYREVKAYAIPGGSEEIMLNLAAGQFGFVTRRAPDPRDKIIKQLKDELKRVQSKM</sequence>
<evidence type="ECO:0000256" key="6">
    <source>
        <dbReference type="RuleBase" id="RU362125"/>
    </source>
</evidence>
<dbReference type="InterPro" id="IPR009075">
    <property type="entry name" value="AcylCo_DH/oxidase_C"/>
</dbReference>
<evidence type="ECO:0000256" key="5">
    <source>
        <dbReference type="ARBA" id="ARBA00023002"/>
    </source>
</evidence>
<evidence type="ECO:0000256" key="4">
    <source>
        <dbReference type="ARBA" id="ARBA00022827"/>
    </source>
</evidence>
<organism evidence="10">
    <name type="scientific">Micromonas pusilla</name>
    <name type="common">Picoplanktonic green alga</name>
    <name type="synonym">Chromulina pusilla</name>
    <dbReference type="NCBI Taxonomy" id="38833"/>
    <lineage>
        <taxon>Eukaryota</taxon>
        <taxon>Viridiplantae</taxon>
        <taxon>Chlorophyta</taxon>
        <taxon>Mamiellophyceae</taxon>
        <taxon>Mamiellales</taxon>
        <taxon>Mamiellaceae</taxon>
        <taxon>Micromonas</taxon>
    </lineage>
</organism>
<dbReference type="InterPro" id="IPR036250">
    <property type="entry name" value="AcylCo_DH-like_C"/>
</dbReference>
<dbReference type="InterPro" id="IPR046373">
    <property type="entry name" value="Acyl-CoA_Oxase/DH_mid-dom_sf"/>
</dbReference>
<evidence type="ECO:0008006" key="11">
    <source>
        <dbReference type="Google" id="ProtNLM"/>
    </source>
</evidence>
<dbReference type="AlphaFoldDB" id="A0A7S0KC00"/>
<evidence type="ECO:0000313" key="10">
    <source>
        <dbReference type="EMBL" id="CAD8576133.1"/>
    </source>
</evidence>
<evidence type="ECO:0000259" key="7">
    <source>
        <dbReference type="Pfam" id="PF00441"/>
    </source>
</evidence>
<comment type="cofactor">
    <cofactor evidence="1 6">
        <name>FAD</name>
        <dbReference type="ChEBI" id="CHEBI:57692"/>
    </cofactor>
</comment>
<evidence type="ECO:0000256" key="3">
    <source>
        <dbReference type="ARBA" id="ARBA00022630"/>
    </source>
</evidence>
<dbReference type="Pfam" id="PF02771">
    <property type="entry name" value="Acyl-CoA_dh_N"/>
    <property type="match status" value="1"/>
</dbReference>
<feature type="domain" description="Acyl-CoA dehydrogenase/oxidase C-terminal" evidence="7">
    <location>
        <begin position="299"/>
        <end position="453"/>
    </location>
</feature>
<dbReference type="Gene3D" id="1.20.140.10">
    <property type="entry name" value="Butyryl-CoA Dehydrogenase, subunit A, domain 3"/>
    <property type="match status" value="1"/>
</dbReference>
<dbReference type="Pfam" id="PF02770">
    <property type="entry name" value="Acyl-CoA_dh_M"/>
    <property type="match status" value="1"/>
</dbReference>
<dbReference type="GO" id="GO:0033539">
    <property type="term" value="P:fatty acid beta-oxidation using acyl-CoA dehydrogenase"/>
    <property type="evidence" value="ECO:0007669"/>
    <property type="project" value="TreeGrafter"/>
</dbReference>
<keyword evidence="5 6" id="KW-0560">Oxidoreductase</keyword>
<protein>
    <recommendedName>
        <fullName evidence="11">Acyl-CoA dehydrogenase</fullName>
    </recommendedName>
</protein>
<dbReference type="PANTHER" id="PTHR48083:SF28">
    <property type="entry name" value="ACYL-COA DEHYDROGENASE FAMILY PROTEIN (AFU_ORTHOLOGUE AFUA_6G10880)-RELATED"/>
    <property type="match status" value="1"/>
</dbReference>
<dbReference type="SUPFAM" id="SSF47203">
    <property type="entry name" value="Acyl-CoA dehydrogenase C-terminal domain-like"/>
    <property type="match status" value="1"/>
</dbReference>
<dbReference type="Pfam" id="PF00441">
    <property type="entry name" value="Acyl-CoA_dh_1"/>
    <property type="match status" value="1"/>
</dbReference>
<dbReference type="PANTHER" id="PTHR48083">
    <property type="entry name" value="MEDIUM-CHAIN SPECIFIC ACYL-COA DEHYDROGENASE, MITOCHONDRIAL-RELATED"/>
    <property type="match status" value="1"/>
</dbReference>
<dbReference type="SUPFAM" id="SSF56645">
    <property type="entry name" value="Acyl-CoA dehydrogenase NM domain-like"/>
    <property type="match status" value="1"/>
</dbReference>
<dbReference type="FunFam" id="2.40.110.10:FF:000002">
    <property type="entry name" value="Acyl-CoA dehydrogenase fadE12"/>
    <property type="match status" value="1"/>
</dbReference>
<dbReference type="InterPro" id="IPR050741">
    <property type="entry name" value="Acyl-CoA_dehydrogenase"/>
</dbReference>
<feature type="domain" description="Acyl-CoA oxidase/dehydrogenase middle" evidence="8">
    <location>
        <begin position="191"/>
        <end position="287"/>
    </location>
</feature>
<dbReference type="EMBL" id="HBEV01000690">
    <property type="protein sequence ID" value="CAD8576133.1"/>
    <property type="molecule type" value="Transcribed_RNA"/>
</dbReference>
<evidence type="ECO:0000259" key="8">
    <source>
        <dbReference type="Pfam" id="PF02770"/>
    </source>
</evidence>
<evidence type="ECO:0000259" key="9">
    <source>
        <dbReference type="Pfam" id="PF02771"/>
    </source>
</evidence>
<comment type="similarity">
    <text evidence="2 6">Belongs to the acyl-CoA dehydrogenase family.</text>
</comment>
<dbReference type="InterPro" id="IPR013786">
    <property type="entry name" value="AcylCoA_DH/ox_N"/>
</dbReference>
<dbReference type="InterPro" id="IPR006091">
    <property type="entry name" value="Acyl-CoA_Oxase/DH_mid-dom"/>
</dbReference>